<dbReference type="EMBL" id="FNSO01000002">
    <property type="protein sequence ID" value="SEB33834.1"/>
    <property type="molecule type" value="Genomic_DNA"/>
</dbReference>
<evidence type="ECO:0000313" key="3">
    <source>
        <dbReference type="EMBL" id="SEB33834.1"/>
    </source>
</evidence>
<feature type="transmembrane region" description="Helical" evidence="2">
    <location>
        <begin position="313"/>
        <end position="332"/>
    </location>
</feature>
<feature type="region of interest" description="Disordered" evidence="1">
    <location>
        <begin position="1"/>
        <end position="24"/>
    </location>
</feature>
<feature type="transmembrane region" description="Helical" evidence="2">
    <location>
        <begin position="102"/>
        <end position="122"/>
    </location>
</feature>
<feature type="transmembrane region" description="Helical" evidence="2">
    <location>
        <begin position="176"/>
        <end position="195"/>
    </location>
</feature>
<keyword evidence="2" id="KW-0812">Transmembrane</keyword>
<feature type="transmembrane region" description="Helical" evidence="2">
    <location>
        <begin position="75"/>
        <end position="95"/>
    </location>
</feature>
<evidence type="ECO:0000313" key="4">
    <source>
        <dbReference type="Proteomes" id="UP000199622"/>
    </source>
</evidence>
<feature type="transmembrane region" description="Helical" evidence="2">
    <location>
        <begin position="281"/>
        <end position="301"/>
    </location>
</feature>
<feature type="transmembrane region" description="Helical" evidence="2">
    <location>
        <begin position="142"/>
        <end position="164"/>
    </location>
</feature>
<organism evidence="3 4">
    <name type="scientific">Amycolatopsis tolypomycina</name>
    <dbReference type="NCBI Taxonomy" id="208445"/>
    <lineage>
        <taxon>Bacteria</taxon>
        <taxon>Bacillati</taxon>
        <taxon>Actinomycetota</taxon>
        <taxon>Actinomycetes</taxon>
        <taxon>Pseudonocardiales</taxon>
        <taxon>Pseudonocardiaceae</taxon>
        <taxon>Amycolatopsis</taxon>
    </lineage>
</organism>
<dbReference type="STRING" id="208445.SAMN04489727_0851"/>
<protein>
    <submittedName>
        <fullName evidence="3">Uncharacterized protein</fullName>
    </submittedName>
</protein>
<reference evidence="4" key="1">
    <citation type="submission" date="2016-10" db="EMBL/GenBank/DDBJ databases">
        <authorList>
            <person name="Varghese N."/>
            <person name="Submissions S."/>
        </authorList>
    </citation>
    <scope>NUCLEOTIDE SEQUENCE [LARGE SCALE GENOMIC DNA]</scope>
    <source>
        <strain evidence="4">DSM 44544</strain>
    </source>
</reference>
<dbReference type="AlphaFoldDB" id="A0A1H4II74"/>
<keyword evidence="2" id="KW-1133">Transmembrane helix</keyword>
<keyword evidence="4" id="KW-1185">Reference proteome</keyword>
<dbReference type="RefSeq" id="WP_244170035.1">
    <property type="nucleotide sequence ID" value="NZ_FNSO01000002.1"/>
</dbReference>
<name>A0A1H4II74_9PSEU</name>
<keyword evidence="2" id="KW-0472">Membrane</keyword>
<sequence length="335" mass="35460">MTILRLPGLRPGPGAPPPGTPEKKRLADLRSRTNTWHRPSALAAVVLGVVALLCVAAMQLDQRTLGGAPIWAKPFKFAVSGALYFATWSWLVSLLPKFRRTANWLTNLLVAIFAAEYVLLVFQAARGRASHFNVATPQDAAIFGAMAVMIAVLWVATLVLTVLVQFTKLPDRASSWAVRAGAALSLVGISLGQLMTSPTARQLAQWRTGGRPDLVGGHTVGLEDGGPGLPILGWSTVGGDLRIPHFVGMHALQALPLLAIALAALAPRFARLRDDVVRARLVLVGAAGYAGLLALVTWQALRAQSIVHPDATTLGAFALLVAAVGLGSWATVRVR</sequence>
<feature type="transmembrane region" description="Helical" evidence="2">
    <location>
        <begin position="40"/>
        <end position="60"/>
    </location>
</feature>
<gene>
    <name evidence="3" type="ORF">SAMN04489727_0851</name>
</gene>
<accession>A0A1H4II74</accession>
<dbReference type="Proteomes" id="UP000199622">
    <property type="component" value="Unassembled WGS sequence"/>
</dbReference>
<feature type="transmembrane region" description="Helical" evidence="2">
    <location>
        <begin position="251"/>
        <end position="269"/>
    </location>
</feature>
<proteinExistence type="predicted"/>
<evidence type="ECO:0000256" key="1">
    <source>
        <dbReference type="SAM" id="MobiDB-lite"/>
    </source>
</evidence>
<evidence type="ECO:0000256" key="2">
    <source>
        <dbReference type="SAM" id="Phobius"/>
    </source>
</evidence>